<gene>
    <name evidence="11" type="ORF">D9615_008286</name>
</gene>
<evidence type="ECO:0000256" key="2">
    <source>
        <dbReference type="ARBA" id="ARBA00022741"/>
    </source>
</evidence>
<dbReference type="Proteomes" id="UP000565441">
    <property type="component" value="Unassembled WGS sequence"/>
</dbReference>
<dbReference type="GO" id="GO:0043138">
    <property type="term" value="F:3'-5' DNA helicase activity"/>
    <property type="evidence" value="ECO:0007669"/>
    <property type="project" value="UniProtKB-EC"/>
</dbReference>
<dbReference type="AlphaFoldDB" id="A0A8H5HDI3"/>
<evidence type="ECO:0000256" key="1">
    <source>
        <dbReference type="ARBA" id="ARBA00005446"/>
    </source>
</evidence>
<dbReference type="GO" id="GO:0005694">
    <property type="term" value="C:chromosome"/>
    <property type="evidence" value="ECO:0007669"/>
    <property type="project" value="TreeGrafter"/>
</dbReference>
<organism evidence="11 12">
    <name type="scientific">Tricholomella constricta</name>
    <dbReference type="NCBI Taxonomy" id="117010"/>
    <lineage>
        <taxon>Eukaryota</taxon>
        <taxon>Fungi</taxon>
        <taxon>Dikarya</taxon>
        <taxon>Basidiomycota</taxon>
        <taxon>Agaricomycotina</taxon>
        <taxon>Agaricomycetes</taxon>
        <taxon>Agaricomycetidae</taxon>
        <taxon>Agaricales</taxon>
        <taxon>Tricholomatineae</taxon>
        <taxon>Lyophyllaceae</taxon>
        <taxon>Tricholomella</taxon>
    </lineage>
</organism>
<feature type="region of interest" description="Disordered" evidence="8">
    <location>
        <begin position="416"/>
        <end position="436"/>
    </location>
</feature>
<keyword evidence="3" id="KW-0067">ATP-binding</keyword>
<reference evidence="11 12" key="1">
    <citation type="journal article" date="2020" name="ISME J.">
        <title>Uncovering the hidden diversity of litter-decomposition mechanisms in mushroom-forming fungi.</title>
        <authorList>
            <person name="Floudas D."/>
            <person name="Bentzer J."/>
            <person name="Ahren D."/>
            <person name="Johansson T."/>
            <person name="Persson P."/>
            <person name="Tunlid A."/>
        </authorList>
    </citation>
    <scope>NUCLEOTIDE SEQUENCE [LARGE SCALE GENOMIC DNA]</scope>
    <source>
        <strain evidence="11 12">CBS 661.87</strain>
    </source>
</reference>
<evidence type="ECO:0000256" key="7">
    <source>
        <dbReference type="ARBA" id="ARBA00034808"/>
    </source>
</evidence>
<name>A0A8H5HDI3_9AGAR</name>
<feature type="region of interest" description="Disordered" evidence="8">
    <location>
        <begin position="680"/>
        <end position="710"/>
    </location>
</feature>
<dbReference type="GO" id="GO:0009378">
    <property type="term" value="F:four-way junction helicase activity"/>
    <property type="evidence" value="ECO:0007669"/>
    <property type="project" value="TreeGrafter"/>
</dbReference>
<keyword evidence="2" id="KW-0547">Nucleotide-binding</keyword>
<dbReference type="Pfam" id="PF15288">
    <property type="entry name" value="zf-CCHC_6"/>
    <property type="match status" value="1"/>
</dbReference>
<dbReference type="Pfam" id="PF00270">
    <property type="entry name" value="DEAD"/>
    <property type="match status" value="1"/>
</dbReference>
<keyword evidence="4" id="KW-0238">DNA-binding</keyword>
<dbReference type="PANTHER" id="PTHR13710">
    <property type="entry name" value="DNA HELICASE RECQ FAMILY MEMBER"/>
    <property type="match status" value="1"/>
</dbReference>
<feature type="compositionally biased region" description="Pro residues" evidence="8">
    <location>
        <begin position="690"/>
        <end position="701"/>
    </location>
</feature>
<accession>A0A8H5HDI3</accession>
<dbReference type="OrthoDB" id="10261556at2759"/>
<comment type="catalytic activity">
    <reaction evidence="6">
        <text>Couples ATP hydrolysis with the unwinding of duplex DNA by translocating in the 3'-5' direction.</text>
        <dbReference type="EC" id="5.6.2.4"/>
    </reaction>
</comment>
<dbReference type="GO" id="GO:0005737">
    <property type="term" value="C:cytoplasm"/>
    <property type="evidence" value="ECO:0007669"/>
    <property type="project" value="TreeGrafter"/>
</dbReference>
<dbReference type="SUPFAM" id="SSF52540">
    <property type="entry name" value="P-loop containing nucleoside triphosphate hydrolases"/>
    <property type="match status" value="1"/>
</dbReference>
<keyword evidence="12" id="KW-1185">Reference proteome</keyword>
<dbReference type="PROSITE" id="PS51192">
    <property type="entry name" value="HELICASE_ATP_BIND_1"/>
    <property type="match status" value="1"/>
</dbReference>
<evidence type="ECO:0000259" key="9">
    <source>
        <dbReference type="PROSITE" id="PS51192"/>
    </source>
</evidence>
<dbReference type="GO" id="GO:0003677">
    <property type="term" value="F:DNA binding"/>
    <property type="evidence" value="ECO:0007669"/>
    <property type="project" value="UniProtKB-KW"/>
</dbReference>
<evidence type="ECO:0000313" key="11">
    <source>
        <dbReference type="EMBL" id="KAF5381314.1"/>
    </source>
</evidence>
<protein>
    <recommendedName>
        <fullName evidence="7">DNA 3'-5' helicase</fullName>
        <ecNumber evidence="7">5.6.2.4</ecNumber>
    </recommendedName>
</protein>
<evidence type="ECO:0000256" key="4">
    <source>
        <dbReference type="ARBA" id="ARBA00023125"/>
    </source>
</evidence>
<dbReference type="InterPro" id="IPR041670">
    <property type="entry name" value="Znf-CCHC_6"/>
</dbReference>
<comment type="caution">
    <text evidence="11">The sequence shown here is derived from an EMBL/GenBank/DDBJ whole genome shotgun (WGS) entry which is preliminary data.</text>
</comment>
<feature type="region of interest" description="Disordered" evidence="8">
    <location>
        <begin position="336"/>
        <end position="383"/>
    </location>
</feature>
<dbReference type="GO" id="GO:0000724">
    <property type="term" value="P:double-strand break repair via homologous recombination"/>
    <property type="evidence" value="ECO:0007669"/>
    <property type="project" value="TreeGrafter"/>
</dbReference>
<proteinExistence type="inferred from homology"/>
<evidence type="ECO:0000259" key="10">
    <source>
        <dbReference type="PROSITE" id="PS51194"/>
    </source>
</evidence>
<dbReference type="PROSITE" id="PS51194">
    <property type="entry name" value="HELICASE_CTER"/>
    <property type="match status" value="1"/>
</dbReference>
<dbReference type="InterPro" id="IPR001650">
    <property type="entry name" value="Helicase_C-like"/>
</dbReference>
<feature type="domain" description="Helicase ATP-binding" evidence="9">
    <location>
        <begin position="24"/>
        <end position="199"/>
    </location>
</feature>
<dbReference type="Pfam" id="PF00271">
    <property type="entry name" value="Helicase_C"/>
    <property type="match status" value="1"/>
</dbReference>
<evidence type="ECO:0000313" key="12">
    <source>
        <dbReference type="Proteomes" id="UP000565441"/>
    </source>
</evidence>
<dbReference type="InterPro" id="IPR027417">
    <property type="entry name" value="P-loop_NTPase"/>
</dbReference>
<evidence type="ECO:0000256" key="3">
    <source>
        <dbReference type="ARBA" id="ARBA00022840"/>
    </source>
</evidence>
<dbReference type="EMBL" id="JAACJP010000011">
    <property type="protein sequence ID" value="KAF5381314.1"/>
    <property type="molecule type" value="Genomic_DNA"/>
</dbReference>
<dbReference type="GO" id="GO:0005524">
    <property type="term" value="F:ATP binding"/>
    <property type="evidence" value="ECO:0007669"/>
    <property type="project" value="UniProtKB-KW"/>
</dbReference>
<dbReference type="InterPro" id="IPR014001">
    <property type="entry name" value="Helicase_ATP-bd"/>
</dbReference>
<evidence type="ECO:0000256" key="6">
    <source>
        <dbReference type="ARBA" id="ARBA00034617"/>
    </source>
</evidence>
<dbReference type="Gene3D" id="3.40.50.300">
    <property type="entry name" value="P-loop containing nucleotide triphosphate hydrolases"/>
    <property type="match status" value="2"/>
</dbReference>
<sequence>MPQIRDLVYRKFNKRACWLQIKIALSLRAGNDVVACAPTGAGKTLSFWIALLMALEEDGNKMIFVVTPLNLLGKQNVDTLDHAGLKAIAVSRENATAQTYKDIEAGQYRVVIINPELLMGDDNITKLWIKPQFTKHILYFTFDEGHCISQWGKFRKEYLQVGNLRYLIPETIPFYVASATLPPAVRRDIAEILHLRSNKTEYILRSNDRPEIRLMVRALSFPASSFRDLDFLIPKGFKDGDPPVPKFLVYREDELVELRDSSTWGLCCTDAFGMGMDLPDIKIVIQWKATCDLCTVWQRFGRVARGQGEQGTAILLVEKKDTDDGRVAKAARATIRKEHKQAETGTKRKARGQGGHGGKRRALIDKSINEEGGDELTGEGSGYGVTAEDAGAAEENDAEEVAREAAKLAFQEARRAHYAKRDNSEPGPSTMRKGKGRAGLEVGSAMDDFVNKPEYITCRRTVPQLYFQNDVTQTDDHLNCDETTEAGCARCAPKVSAICCDLCHPSYFEQFTVTLETLPRAPSKSSIKPIEMTTISRDLKTALLDWRLEEANKKFGTLVVLRLGAKLLISDETLDRLIICAPRHKVSTIEQLVRETGWKKDWAEELGVSLIEIIHKYFPPVPIKPTNVLTPSDGQVVAGPNKRKSPRCSNCGAEGHIKTNSNCPMRVAERAGALRAQTIIRPPTVDEPENIPPHATPPRPRPPSKPRKLLAPHNAEHSLNSNSAPSSYIPAPLVSGSITFVTTRYTPSIAPPIISIIPLSPNPSYAAVISSDIQPTIVNDLLLPIFILRLHLHLGIDGFRFLCSHNIFASFFRIYAASFLNVTFIFGGEWRVVL</sequence>
<feature type="domain" description="Helicase C-terminal" evidence="10">
    <location>
        <begin position="198"/>
        <end position="350"/>
    </location>
</feature>
<dbReference type="SMART" id="SM00490">
    <property type="entry name" value="HELICc"/>
    <property type="match status" value="1"/>
</dbReference>
<evidence type="ECO:0000256" key="5">
    <source>
        <dbReference type="ARBA" id="ARBA00023235"/>
    </source>
</evidence>
<dbReference type="EC" id="5.6.2.4" evidence="7"/>
<dbReference type="PANTHER" id="PTHR13710:SF105">
    <property type="entry name" value="ATP-DEPENDENT DNA HELICASE Q1"/>
    <property type="match status" value="1"/>
</dbReference>
<dbReference type="SMART" id="SM00487">
    <property type="entry name" value="DEXDc"/>
    <property type="match status" value="1"/>
</dbReference>
<keyword evidence="5" id="KW-0413">Isomerase</keyword>
<evidence type="ECO:0000256" key="8">
    <source>
        <dbReference type="SAM" id="MobiDB-lite"/>
    </source>
</evidence>
<feature type="compositionally biased region" description="Basic residues" evidence="8">
    <location>
        <begin position="347"/>
        <end position="361"/>
    </location>
</feature>
<dbReference type="InterPro" id="IPR011545">
    <property type="entry name" value="DEAD/DEAH_box_helicase_dom"/>
</dbReference>
<comment type="similarity">
    <text evidence="1">Belongs to the helicase family. RecQ subfamily.</text>
</comment>